<keyword evidence="1" id="KW-1133">Transmembrane helix</keyword>
<sequence length="54" mass="6124">MLLSGFFVGLGCVGVWSCSVFGLEYCTKIITFHVPWAGFLVCSYLCLFYSMQLW</sequence>
<evidence type="ECO:0000313" key="2">
    <source>
        <dbReference type="EMBL" id="KAE9612759.1"/>
    </source>
</evidence>
<dbReference type="AlphaFoldDB" id="A0A6A4QGZ0"/>
<feature type="transmembrane region" description="Helical" evidence="1">
    <location>
        <begin position="32"/>
        <end position="51"/>
    </location>
</feature>
<keyword evidence="1" id="KW-0472">Membrane</keyword>
<gene>
    <name evidence="2" type="ORF">Lalb_Chr06g0176471</name>
</gene>
<evidence type="ECO:0000313" key="3">
    <source>
        <dbReference type="Proteomes" id="UP000447434"/>
    </source>
</evidence>
<reference evidence="3" key="1">
    <citation type="journal article" date="2020" name="Nat. Commun.">
        <title>Genome sequence of the cluster root forming white lupin.</title>
        <authorList>
            <person name="Hufnagel B."/>
            <person name="Marques A."/>
            <person name="Soriano A."/>
            <person name="Marques L."/>
            <person name="Divol F."/>
            <person name="Doumas P."/>
            <person name="Sallet E."/>
            <person name="Mancinotti D."/>
            <person name="Carrere S."/>
            <person name="Marande W."/>
            <person name="Arribat S."/>
            <person name="Keller J."/>
            <person name="Huneau C."/>
            <person name="Blein T."/>
            <person name="Aime D."/>
            <person name="Laguerre M."/>
            <person name="Taylor J."/>
            <person name="Schubert V."/>
            <person name="Nelson M."/>
            <person name="Geu-Flores F."/>
            <person name="Crespi M."/>
            <person name="Gallardo-Guerrero K."/>
            <person name="Delaux P.-M."/>
            <person name="Salse J."/>
            <person name="Berges H."/>
            <person name="Guyot R."/>
            <person name="Gouzy J."/>
            <person name="Peret B."/>
        </authorList>
    </citation>
    <scope>NUCLEOTIDE SEQUENCE [LARGE SCALE GENOMIC DNA]</scope>
    <source>
        <strain evidence="3">cv. Amiga</strain>
    </source>
</reference>
<proteinExistence type="predicted"/>
<comment type="caution">
    <text evidence="2">The sequence shown here is derived from an EMBL/GenBank/DDBJ whole genome shotgun (WGS) entry which is preliminary data.</text>
</comment>
<organism evidence="2 3">
    <name type="scientific">Lupinus albus</name>
    <name type="common">White lupine</name>
    <name type="synonym">Lupinus termis</name>
    <dbReference type="NCBI Taxonomy" id="3870"/>
    <lineage>
        <taxon>Eukaryota</taxon>
        <taxon>Viridiplantae</taxon>
        <taxon>Streptophyta</taxon>
        <taxon>Embryophyta</taxon>
        <taxon>Tracheophyta</taxon>
        <taxon>Spermatophyta</taxon>
        <taxon>Magnoliopsida</taxon>
        <taxon>eudicotyledons</taxon>
        <taxon>Gunneridae</taxon>
        <taxon>Pentapetalae</taxon>
        <taxon>rosids</taxon>
        <taxon>fabids</taxon>
        <taxon>Fabales</taxon>
        <taxon>Fabaceae</taxon>
        <taxon>Papilionoideae</taxon>
        <taxon>50 kb inversion clade</taxon>
        <taxon>genistoids sensu lato</taxon>
        <taxon>core genistoids</taxon>
        <taxon>Genisteae</taxon>
        <taxon>Lupinus</taxon>
    </lineage>
</organism>
<dbReference type="Proteomes" id="UP000447434">
    <property type="component" value="Chromosome 6"/>
</dbReference>
<evidence type="ECO:0000256" key="1">
    <source>
        <dbReference type="SAM" id="Phobius"/>
    </source>
</evidence>
<protein>
    <submittedName>
        <fullName evidence="2">Uncharacterized protein</fullName>
    </submittedName>
</protein>
<keyword evidence="3" id="KW-1185">Reference proteome</keyword>
<keyword evidence="1" id="KW-0812">Transmembrane</keyword>
<name>A0A6A4QGZ0_LUPAL</name>
<accession>A0A6A4QGZ0</accession>
<dbReference type="EMBL" id="WOCE01000006">
    <property type="protein sequence ID" value="KAE9612759.1"/>
    <property type="molecule type" value="Genomic_DNA"/>
</dbReference>